<gene>
    <name evidence="6" type="ORF">CTheo_1385</name>
</gene>
<dbReference type="SMART" id="SM00662">
    <property type="entry name" value="RPOLD"/>
    <property type="match status" value="1"/>
</dbReference>
<dbReference type="GO" id="GO:0006366">
    <property type="term" value="P:transcription by RNA polymerase II"/>
    <property type="evidence" value="ECO:0007669"/>
    <property type="project" value="TreeGrafter"/>
</dbReference>
<dbReference type="CDD" id="cd07031">
    <property type="entry name" value="RNAP_II_RPB3"/>
    <property type="match status" value="1"/>
</dbReference>
<feature type="transmembrane region" description="Helical" evidence="4">
    <location>
        <begin position="757"/>
        <end position="779"/>
    </location>
</feature>
<dbReference type="GO" id="GO:0046983">
    <property type="term" value="F:protein dimerization activity"/>
    <property type="evidence" value="ECO:0007669"/>
    <property type="project" value="InterPro"/>
</dbReference>
<keyword evidence="2" id="KW-0804">Transcription</keyword>
<reference evidence="6 7" key="1">
    <citation type="journal article" date="2019" name="Fungal Biol. Biotechnol.">
        <title>Draft genome sequence of fastidious pathogen Ceratobasidium theobromae, which causes vascular-streak dieback in Theobroma cacao.</title>
        <authorList>
            <person name="Ali S.S."/>
            <person name="Asman A."/>
            <person name="Shao J."/>
            <person name="Firmansyah A.P."/>
            <person name="Susilo A.W."/>
            <person name="Rosmana A."/>
            <person name="McMahon P."/>
            <person name="Junaid M."/>
            <person name="Guest D."/>
            <person name="Kheng T.Y."/>
            <person name="Meinhardt L.W."/>
            <person name="Bailey B.A."/>
        </authorList>
    </citation>
    <scope>NUCLEOTIDE SEQUENCE [LARGE SCALE GENOMIC DNA]</scope>
    <source>
        <strain evidence="6 7">CT2</strain>
    </source>
</reference>
<organism evidence="6 7">
    <name type="scientific">Ceratobasidium theobromae</name>
    <dbReference type="NCBI Taxonomy" id="1582974"/>
    <lineage>
        <taxon>Eukaryota</taxon>
        <taxon>Fungi</taxon>
        <taxon>Dikarya</taxon>
        <taxon>Basidiomycota</taxon>
        <taxon>Agaricomycotina</taxon>
        <taxon>Agaricomycetes</taxon>
        <taxon>Cantharellales</taxon>
        <taxon>Ceratobasidiaceae</taxon>
        <taxon>Ceratobasidium</taxon>
    </lineage>
</organism>
<name>A0A5N5QV68_9AGAM</name>
<sequence length="871" mass="94018">MNQENGGAPILTIRDVKKQSVNFVLEGVELAFANSLRRVVMADLPTLAIDLVEIESNTTVLADEFIAHRLGMVPLISTNCDEALRYTRDCTCISRCKYCSVELYLHVVSTSQPVDITSNNLDIVPSGGGEFGDENEGEEGDELQKRPPNFGQPVGKAWLQMIQMFHRFCSAAFEKVKNSNFDGTAKEHAKWSPCSAIGFEYDPHNKLRHTTYWYEVDSRAEWPLSENAKEEEPPHDDESFDYMAKPQKFYFDVETDGKVAPREVVLKGLIELQTKLGNIIHGLTPGNEFESDAGPVAAIPPPQMNGPRSQGNGWGASPAPNANAGGWGSNSPASGASGWGASPRGSGGGGWGSGGGAGAGGGGGGWGSPANSGGGGGGWGSPNRTAGSGGGWNMRQGMVRLFTFDASGGSCGTLGRLSIGVDHPHWSSLCPLAARVGLYDASLANSRHTSTLLEDSTRSLAEPEIFLVLAGALRILVPMPANAARIVYFTFQLFGFVTLPFLTCTFLFCPSVKRHPTMPNNTFLWSRAITLNYVQQSLIPPSCSTIVLGGLFAVCCSPNNLMVPSPHSHCVERRVRSSSVSAEIPRRFQTVLKLPTPAQPPGMSAAALTIIWKVWSLTWSVRTNAIVSKEPLWLSSILLGSPWFLWGGLSGIFAAVQNKSHVYRSSFYCTSDNQTLGVISGVLAAALLILCLLLQFWTAILVYRRYRKSRRLGRAEVGDVSVPFLVRIIAFALFIFVALVLSFVATSTFALDVPDVLISSIGMVIFLIFASQEDVLVAWRIKHPKSHVENYPGNNAEGLDDQSAHEEGPPLSRMSLFRTSHGPSRASSILELPASSGNKRDLANIDQTERSPTSFGDIESVGTTSSPYHSQ</sequence>
<feature type="compositionally biased region" description="Gly residues" evidence="3">
    <location>
        <begin position="345"/>
        <end position="380"/>
    </location>
</feature>
<feature type="compositionally biased region" description="Basic and acidic residues" evidence="3">
    <location>
        <begin position="838"/>
        <end position="849"/>
    </location>
</feature>
<feature type="compositionally biased region" description="Low complexity" evidence="3">
    <location>
        <begin position="315"/>
        <end position="344"/>
    </location>
</feature>
<feature type="domain" description="DNA-directed RNA polymerase RpoA/D/Rpb3-type" evidence="5">
    <location>
        <begin position="20"/>
        <end position="282"/>
    </location>
</feature>
<keyword evidence="4" id="KW-0472">Membrane</keyword>
<keyword evidence="1 6" id="KW-0240">DNA-directed RNA polymerase</keyword>
<dbReference type="InterPro" id="IPR001514">
    <property type="entry name" value="DNA-dir_RNA_pol_30-40kDasu_CS"/>
</dbReference>
<dbReference type="AlphaFoldDB" id="A0A5N5QV68"/>
<evidence type="ECO:0000256" key="2">
    <source>
        <dbReference type="ARBA" id="ARBA00023163"/>
    </source>
</evidence>
<proteinExistence type="predicted"/>
<dbReference type="GO" id="GO:0005665">
    <property type="term" value="C:RNA polymerase II, core complex"/>
    <property type="evidence" value="ECO:0007669"/>
    <property type="project" value="TreeGrafter"/>
</dbReference>
<dbReference type="OrthoDB" id="270173at2759"/>
<dbReference type="Gene3D" id="3.30.1360.10">
    <property type="entry name" value="RNA polymerase, RBP11-like subunit"/>
    <property type="match status" value="1"/>
</dbReference>
<feature type="transmembrane region" description="Helical" evidence="4">
    <location>
        <begin position="486"/>
        <end position="509"/>
    </location>
</feature>
<evidence type="ECO:0000256" key="4">
    <source>
        <dbReference type="SAM" id="Phobius"/>
    </source>
</evidence>
<dbReference type="EMBL" id="SSOP01000012">
    <property type="protein sequence ID" value="KAB5595097.1"/>
    <property type="molecule type" value="Genomic_DNA"/>
</dbReference>
<protein>
    <submittedName>
        <fullName evidence="6">DNA-directed RNA polymerase II subunit RPB3</fullName>
    </submittedName>
</protein>
<evidence type="ECO:0000313" key="7">
    <source>
        <dbReference type="Proteomes" id="UP000383932"/>
    </source>
</evidence>
<dbReference type="GO" id="GO:0003899">
    <property type="term" value="F:DNA-directed RNA polymerase activity"/>
    <property type="evidence" value="ECO:0007669"/>
    <property type="project" value="InterPro"/>
</dbReference>
<dbReference type="PANTHER" id="PTHR11800:SF2">
    <property type="entry name" value="DNA-DIRECTED RNA POLYMERASE II SUBUNIT RPB3"/>
    <property type="match status" value="1"/>
</dbReference>
<feature type="region of interest" description="Disordered" evidence="3">
    <location>
        <begin position="127"/>
        <end position="149"/>
    </location>
</feature>
<dbReference type="Proteomes" id="UP000383932">
    <property type="component" value="Unassembled WGS sequence"/>
</dbReference>
<keyword evidence="4" id="KW-1133">Transmembrane helix</keyword>
<dbReference type="PROSITE" id="PS00446">
    <property type="entry name" value="RNA_POL_D_30KD"/>
    <property type="match status" value="1"/>
</dbReference>
<evidence type="ECO:0000256" key="1">
    <source>
        <dbReference type="ARBA" id="ARBA00022478"/>
    </source>
</evidence>
<feature type="transmembrane region" description="Helical" evidence="4">
    <location>
        <begin position="632"/>
        <end position="656"/>
    </location>
</feature>
<dbReference type="Pfam" id="PF01193">
    <property type="entry name" value="RNA_pol_L"/>
    <property type="match status" value="1"/>
</dbReference>
<feature type="region of interest" description="Disordered" evidence="3">
    <location>
        <begin position="790"/>
        <end position="871"/>
    </location>
</feature>
<dbReference type="InterPro" id="IPR036643">
    <property type="entry name" value="RNApol_insert_sf"/>
</dbReference>
<feature type="region of interest" description="Disordered" evidence="3">
    <location>
        <begin position="291"/>
        <end position="392"/>
    </location>
</feature>
<dbReference type="SUPFAM" id="SSF55257">
    <property type="entry name" value="RBP11-like subunits of RNA polymerase"/>
    <property type="match status" value="1"/>
</dbReference>
<keyword evidence="4" id="KW-0812">Transmembrane</keyword>
<evidence type="ECO:0000313" key="6">
    <source>
        <dbReference type="EMBL" id="KAB5595097.1"/>
    </source>
</evidence>
<dbReference type="InterPro" id="IPR011263">
    <property type="entry name" value="DNA-dir_RNA_pol_RpoA/D/Rpb3"/>
</dbReference>
<feature type="compositionally biased region" description="Acidic residues" evidence="3">
    <location>
        <begin position="131"/>
        <end position="141"/>
    </location>
</feature>
<dbReference type="PANTHER" id="PTHR11800">
    <property type="entry name" value="DNA-DIRECTED RNA POLYMERASE"/>
    <property type="match status" value="1"/>
</dbReference>
<dbReference type="GO" id="GO:0003677">
    <property type="term" value="F:DNA binding"/>
    <property type="evidence" value="ECO:0007669"/>
    <property type="project" value="InterPro"/>
</dbReference>
<evidence type="ECO:0000259" key="5">
    <source>
        <dbReference type="SMART" id="SM00662"/>
    </source>
</evidence>
<dbReference type="Gene3D" id="2.170.120.12">
    <property type="entry name" value="DNA-directed RNA polymerase, insert domain"/>
    <property type="match status" value="1"/>
</dbReference>
<dbReference type="InterPro" id="IPR036603">
    <property type="entry name" value="RBP11-like"/>
</dbReference>
<keyword evidence="7" id="KW-1185">Reference proteome</keyword>
<feature type="compositionally biased region" description="Polar residues" evidence="3">
    <location>
        <begin position="817"/>
        <end position="827"/>
    </location>
</feature>
<feature type="transmembrane region" description="Helical" evidence="4">
    <location>
        <begin position="676"/>
        <end position="703"/>
    </location>
</feature>
<accession>A0A5N5QV68</accession>
<dbReference type="InterPro" id="IPR050518">
    <property type="entry name" value="Rpo3/RPB3_RNA_Pol_subunit"/>
</dbReference>
<comment type="caution">
    <text evidence="6">The sequence shown here is derived from an EMBL/GenBank/DDBJ whole genome shotgun (WGS) entry which is preliminary data.</text>
</comment>
<evidence type="ECO:0000256" key="3">
    <source>
        <dbReference type="SAM" id="MobiDB-lite"/>
    </source>
</evidence>
<feature type="transmembrane region" description="Helical" evidence="4">
    <location>
        <begin position="724"/>
        <end position="745"/>
    </location>
</feature>
<feature type="compositionally biased region" description="Polar residues" evidence="3">
    <location>
        <begin position="861"/>
        <end position="871"/>
    </location>
</feature>
<dbReference type="SUPFAM" id="SSF56553">
    <property type="entry name" value="Insert subdomain of RNA polymerase alpha subunit"/>
    <property type="match status" value="1"/>
</dbReference>